<reference evidence="2 3" key="1">
    <citation type="journal article" date="2023" name="Microbiol. Resour. Announc.">
        <title>Complete Genome Sequence of Imperialibacter roseus strain P4T.</title>
        <authorList>
            <person name="Tizabi D.R."/>
            <person name="Bachvaroff T."/>
            <person name="Hill R.T."/>
        </authorList>
    </citation>
    <scope>NUCLEOTIDE SEQUENCE [LARGE SCALE GENOMIC DNA]</scope>
    <source>
        <strain evidence="2 3">P4T</strain>
    </source>
</reference>
<proteinExistence type="predicted"/>
<accession>A0ABZ0IW65</accession>
<name>A0ABZ0IW65_9BACT</name>
<evidence type="ECO:0000256" key="1">
    <source>
        <dbReference type="SAM" id="Phobius"/>
    </source>
</evidence>
<evidence type="ECO:0000313" key="3">
    <source>
        <dbReference type="Proteomes" id="UP001302349"/>
    </source>
</evidence>
<feature type="transmembrane region" description="Helical" evidence="1">
    <location>
        <begin position="6"/>
        <end position="24"/>
    </location>
</feature>
<gene>
    <name evidence="2" type="ORF">RT717_11690</name>
</gene>
<dbReference type="EMBL" id="CP136051">
    <property type="protein sequence ID" value="WOK09300.1"/>
    <property type="molecule type" value="Genomic_DNA"/>
</dbReference>
<evidence type="ECO:0000313" key="2">
    <source>
        <dbReference type="EMBL" id="WOK09300.1"/>
    </source>
</evidence>
<dbReference type="Proteomes" id="UP001302349">
    <property type="component" value="Chromosome"/>
</dbReference>
<sequence>MSITNLLWFLVPVLVLQIVMFFVIRQKKKKMKKNDVLAKYGISNRSDLFRMLQNPHLTDEDRNKLQNIYESRVLG</sequence>
<keyword evidence="1" id="KW-0472">Membrane</keyword>
<organism evidence="2 3">
    <name type="scientific">Imperialibacter roseus</name>
    <dbReference type="NCBI Taxonomy" id="1324217"/>
    <lineage>
        <taxon>Bacteria</taxon>
        <taxon>Pseudomonadati</taxon>
        <taxon>Bacteroidota</taxon>
        <taxon>Cytophagia</taxon>
        <taxon>Cytophagales</taxon>
        <taxon>Flammeovirgaceae</taxon>
        <taxon>Imperialibacter</taxon>
    </lineage>
</organism>
<keyword evidence="3" id="KW-1185">Reference proteome</keyword>
<keyword evidence="1" id="KW-0812">Transmembrane</keyword>
<dbReference type="RefSeq" id="WP_317491920.1">
    <property type="nucleotide sequence ID" value="NZ_CP136051.1"/>
</dbReference>
<protein>
    <submittedName>
        <fullName evidence="2">Uncharacterized protein</fullName>
    </submittedName>
</protein>
<keyword evidence="1" id="KW-1133">Transmembrane helix</keyword>